<proteinExistence type="predicted"/>
<keyword evidence="3" id="KW-0456">Lyase</keyword>
<dbReference type="PANTHER" id="PTHR42735:SF4">
    <property type="entry name" value="PYRIDOXAL PHOSPHATE-DEPENDENT DECARBOXYLASE FAMILY PROTEIN"/>
    <property type="match status" value="1"/>
</dbReference>
<dbReference type="RefSeq" id="WP_180567791.1">
    <property type="nucleotide sequence ID" value="NZ_JACCKB010000007.1"/>
</dbReference>
<dbReference type="Pfam" id="PF21391">
    <property type="entry name" value="tyr_de_CO2_C"/>
    <property type="match status" value="1"/>
</dbReference>
<dbReference type="PROSITE" id="PS00392">
    <property type="entry name" value="DDC_GAD_HDC_YDC"/>
    <property type="match status" value="1"/>
</dbReference>
<comment type="cofactor">
    <cofactor evidence="1 4">
        <name>pyridoxal 5'-phosphate</name>
        <dbReference type="ChEBI" id="CHEBI:597326"/>
    </cofactor>
</comment>
<dbReference type="Pfam" id="PF00282">
    <property type="entry name" value="Pyridoxal_deC"/>
    <property type="match status" value="1"/>
</dbReference>
<comment type="caution">
    <text evidence="6">The sequence shown here is derived from an EMBL/GenBank/DDBJ whole genome shotgun (WGS) entry which is preliminary data.</text>
</comment>
<feature type="modified residue" description="N6-(pyridoxal phosphate)lysine" evidence="4">
    <location>
        <position position="478"/>
    </location>
</feature>
<dbReference type="InterPro" id="IPR049373">
    <property type="entry name" value="TyrDC_C"/>
</dbReference>
<evidence type="ECO:0000256" key="4">
    <source>
        <dbReference type="PIRSR" id="PIRSR602129-50"/>
    </source>
</evidence>
<dbReference type="AlphaFoldDB" id="A0A853I4Z0"/>
<accession>A0A853I4Z0</accession>
<gene>
    <name evidence="6" type="ORF">H0A36_07060</name>
</gene>
<dbReference type="Gene3D" id="3.40.640.10">
    <property type="entry name" value="Type I PLP-dependent aspartate aminotransferase-like (Major domain)"/>
    <property type="match status" value="1"/>
</dbReference>
<keyword evidence="7" id="KW-1185">Reference proteome</keyword>
<sequence>MHKLTKTINFRDIQKHDEKLVVGSAKVPDISKGIPGEPAAWFLGPQAENNDLLKELIEKSQESVANYRRLYSEIHGDPSVITKAIKDSELYKTSVEELKSAHQELLDYLSSHSTPFASLRYQGHMLWENPLPALAGYYATMLHNPNNVTIQASTATTPLAIVLSMDMCKMIGYPVQCKNEAWSHITADGSIANIEATWATREVKYMPFSLAMLLDDAEPGTPLWQARDMAFTTLNGDSQVLRKASSWTLFNIPMDEVLALPEKIADLANIEDIFTVWNQLLPYTYNAIGGAVMWQKITKRDDVLAVPTNRRASQPPIMLAPSTRHYSWPKAAAVCDFGMKGLWSVMVDEYARQPVTILQEKITHCLEKRIPVAMVVAVIGTTEESSVDPLADMIDMRNEMRLQGIDFNIHADAAWGGYMIAAIRKDYGFEDKGINTNSIFLEDELFVKNTKNIPLSDYVIKHYKALRHSDSVTIDPHKMGYIQYPAGSILYRNGEIRRLTTFTGSYIGGSGSVATDQYTIGCFGLEGSKPGAAPAAVYLTHRVIRPTVKGYGKIINKSMINAKRFYMKLMALNKDNDMYECVPLQKMPCEHKGEQRQADYRRIIQQYGEIKEHNLQQCNTGNWREFGPDLNIVDYVFNPKRANGCENTDVAAFRSFNQYFYDKFRVQYEDEQTIENFPPLMVSMTTFNLEEYGEEFIGTFAERIGLVYKYMPQDLPCIRSTLMDPYVTETAEGDFLDTLIEVIDTEVKHMVQLWRDGILFESLE</sequence>
<dbReference type="EMBL" id="JACCKB010000007">
    <property type="protein sequence ID" value="NYZ65768.1"/>
    <property type="molecule type" value="Genomic_DNA"/>
</dbReference>
<dbReference type="InterPro" id="IPR015424">
    <property type="entry name" value="PyrdxlP-dep_Trfase"/>
</dbReference>
<keyword evidence="2 4" id="KW-0663">Pyridoxal phosphate</keyword>
<dbReference type="InterPro" id="IPR050477">
    <property type="entry name" value="GrpII_AminoAcid_Decarb"/>
</dbReference>
<dbReference type="InterPro" id="IPR015421">
    <property type="entry name" value="PyrdxlP-dep_Trfase_major"/>
</dbReference>
<protein>
    <recommendedName>
        <fullName evidence="5">L-tyrosine decarboxylase C-terminal domain-containing protein</fullName>
    </recommendedName>
</protein>
<dbReference type="Proteomes" id="UP000569732">
    <property type="component" value="Unassembled WGS sequence"/>
</dbReference>
<dbReference type="GO" id="GO:0016831">
    <property type="term" value="F:carboxy-lyase activity"/>
    <property type="evidence" value="ECO:0007669"/>
    <property type="project" value="InterPro"/>
</dbReference>
<evidence type="ECO:0000256" key="3">
    <source>
        <dbReference type="ARBA" id="ARBA00023239"/>
    </source>
</evidence>
<dbReference type="GO" id="GO:0030170">
    <property type="term" value="F:pyridoxal phosphate binding"/>
    <property type="evidence" value="ECO:0007669"/>
    <property type="project" value="InterPro"/>
</dbReference>
<evidence type="ECO:0000256" key="2">
    <source>
        <dbReference type="ARBA" id="ARBA00022898"/>
    </source>
</evidence>
<reference evidence="6 7" key="1">
    <citation type="submission" date="2020-07" db="EMBL/GenBank/DDBJ databases">
        <title>Endozoicomonas sp. nov., isolated from sediment.</title>
        <authorList>
            <person name="Gu T."/>
        </authorList>
    </citation>
    <scope>NUCLEOTIDE SEQUENCE [LARGE SCALE GENOMIC DNA]</scope>
    <source>
        <strain evidence="6 7">SM1973</strain>
    </source>
</reference>
<dbReference type="InterPro" id="IPR021115">
    <property type="entry name" value="Pyridoxal-P_BS"/>
</dbReference>
<dbReference type="PANTHER" id="PTHR42735">
    <property type="match status" value="1"/>
</dbReference>
<name>A0A853I4Z0_9GAMM</name>
<dbReference type="SUPFAM" id="SSF53383">
    <property type="entry name" value="PLP-dependent transferases"/>
    <property type="match status" value="1"/>
</dbReference>
<organism evidence="6 7">
    <name type="scientific">Spartinivicinus marinus</name>
    <dbReference type="NCBI Taxonomy" id="2994442"/>
    <lineage>
        <taxon>Bacteria</taxon>
        <taxon>Pseudomonadati</taxon>
        <taxon>Pseudomonadota</taxon>
        <taxon>Gammaproteobacteria</taxon>
        <taxon>Oceanospirillales</taxon>
        <taxon>Zooshikellaceae</taxon>
        <taxon>Spartinivicinus</taxon>
    </lineage>
</organism>
<evidence type="ECO:0000313" key="7">
    <source>
        <dbReference type="Proteomes" id="UP000569732"/>
    </source>
</evidence>
<evidence type="ECO:0000256" key="1">
    <source>
        <dbReference type="ARBA" id="ARBA00001933"/>
    </source>
</evidence>
<dbReference type="InterPro" id="IPR002129">
    <property type="entry name" value="PyrdxlP-dep_de-COase"/>
</dbReference>
<evidence type="ECO:0000313" key="6">
    <source>
        <dbReference type="EMBL" id="NYZ65768.1"/>
    </source>
</evidence>
<dbReference type="GO" id="GO:0019752">
    <property type="term" value="P:carboxylic acid metabolic process"/>
    <property type="evidence" value="ECO:0007669"/>
    <property type="project" value="InterPro"/>
</dbReference>
<feature type="domain" description="L-tyrosine decarboxylase C-terminal" evidence="5">
    <location>
        <begin position="627"/>
        <end position="732"/>
    </location>
</feature>
<evidence type="ECO:0000259" key="5">
    <source>
        <dbReference type="Pfam" id="PF21391"/>
    </source>
</evidence>